<organism evidence="2 3">
    <name type="scientific">Bacillus kandeliae</name>
    <dbReference type="NCBI Taxonomy" id="3129297"/>
    <lineage>
        <taxon>Bacteria</taxon>
        <taxon>Bacillati</taxon>
        <taxon>Bacillota</taxon>
        <taxon>Bacilli</taxon>
        <taxon>Bacillales</taxon>
        <taxon>Bacillaceae</taxon>
        <taxon>Bacillus</taxon>
    </lineage>
</organism>
<dbReference type="EMBL" id="CP147404">
    <property type="protein sequence ID" value="WXB92090.1"/>
    <property type="molecule type" value="Genomic_DNA"/>
</dbReference>
<reference evidence="2 3" key="1">
    <citation type="submission" date="2024-02" db="EMBL/GenBank/DDBJ databases">
        <title>Seven novel Bacillus-like species.</title>
        <authorList>
            <person name="Liu G."/>
        </authorList>
    </citation>
    <scope>NUCLEOTIDE SEQUENCE [LARGE SCALE GENOMIC DNA]</scope>
    <source>
        <strain evidence="2 3">FJAT-52991</strain>
    </source>
</reference>
<evidence type="ECO:0000256" key="1">
    <source>
        <dbReference type="SAM" id="Phobius"/>
    </source>
</evidence>
<protein>
    <submittedName>
        <fullName evidence="2">Uncharacterized protein</fullName>
    </submittedName>
</protein>
<dbReference type="RefSeq" id="WP_338750234.1">
    <property type="nucleotide sequence ID" value="NZ_CP147404.1"/>
</dbReference>
<evidence type="ECO:0000313" key="2">
    <source>
        <dbReference type="EMBL" id="WXB92090.1"/>
    </source>
</evidence>
<gene>
    <name evidence="2" type="ORF">WDJ61_12600</name>
</gene>
<name>A0ABZ2N3X9_9BACI</name>
<keyword evidence="1" id="KW-0812">Transmembrane</keyword>
<keyword evidence="1" id="KW-1133">Transmembrane helix</keyword>
<keyword evidence="1" id="KW-0472">Membrane</keyword>
<dbReference type="Pfam" id="PF12438">
    <property type="entry name" value="DUF3679"/>
    <property type="match status" value="1"/>
</dbReference>
<proteinExistence type="predicted"/>
<dbReference type="InterPro" id="IPR020534">
    <property type="entry name" value="Uncharacterised_YqxA"/>
</dbReference>
<accession>A0ABZ2N3X9</accession>
<dbReference type="Proteomes" id="UP001387364">
    <property type="component" value="Chromosome"/>
</dbReference>
<sequence>MKAFLLKIYLVTSVFFLGMLIGIFQDNEEKEPVNDREVALHVDRPQTWIDRDVAQQDLAEKQAKLEEEGAINLFSAFGQSIAETVTVVTTTIFDG</sequence>
<feature type="transmembrane region" description="Helical" evidence="1">
    <location>
        <begin position="6"/>
        <end position="24"/>
    </location>
</feature>
<evidence type="ECO:0000313" key="3">
    <source>
        <dbReference type="Proteomes" id="UP001387364"/>
    </source>
</evidence>
<keyword evidence="3" id="KW-1185">Reference proteome</keyword>